<evidence type="ECO:0000256" key="1">
    <source>
        <dbReference type="ARBA" id="ARBA00005086"/>
    </source>
</evidence>
<gene>
    <name evidence="7" type="ORF">VXC91_36760</name>
</gene>
<proteinExistence type="inferred from homology"/>
<dbReference type="Pfam" id="PF00725">
    <property type="entry name" value="3HCDH"/>
    <property type="match status" value="1"/>
</dbReference>
<protein>
    <submittedName>
        <fullName evidence="7">3-hydroxyacyl-CoA dehydrogenase NAD-binding domain-containing protein</fullName>
    </submittedName>
</protein>
<dbReference type="SUPFAM" id="SSF48179">
    <property type="entry name" value="6-phosphogluconate dehydrogenase C-terminal domain-like"/>
    <property type="match status" value="1"/>
</dbReference>
<accession>A0ABU7FUU8</accession>
<evidence type="ECO:0000256" key="4">
    <source>
        <dbReference type="SAM" id="MobiDB-lite"/>
    </source>
</evidence>
<keyword evidence="3" id="KW-0560">Oxidoreductase</keyword>
<dbReference type="PANTHER" id="PTHR48075">
    <property type="entry name" value="3-HYDROXYACYL-COA DEHYDROGENASE FAMILY PROTEIN"/>
    <property type="match status" value="1"/>
</dbReference>
<dbReference type="InterPro" id="IPR006108">
    <property type="entry name" value="3HC_DH_C"/>
</dbReference>
<dbReference type="Pfam" id="PF02737">
    <property type="entry name" value="3HCDH_N"/>
    <property type="match status" value="1"/>
</dbReference>
<evidence type="ECO:0000256" key="3">
    <source>
        <dbReference type="ARBA" id="ARBA00023002"/>
    </source>
</evidence>
<keyword evidence="8" id="KW-1185">Reference proteome</keyword>
<evidence type="ECO:0000259" key="6">
    <source>
        <dbReference type="Pfam" id="PF02737"/>
    </source>
</evidence>
<dbReference type="InterPro" id="IPR013328">
    <property type="entry name" value="6PGD_dom2"/>
</dbReference>
<dbReference type="InterPro" id="IPR006176">
    <property type="entry name" value="3-OHacyl-CoA_DH_NAD-bd"/>
</dbReference>
<name>A0ABU7FUU8_9ACTN</name>
<feature type="domain" description="3-hydroxyacyl-CoA dehydrogenase NAD binding" evidence="6">
    <location>
        <begin position="4"/>
        <end position="162"/>
    </location>
</feature>
<sequence>MSVVVIVGAGVIGLSWSRLFADHGWEVRLNDPRSDLRDLVAQHLAGVAVDVAPDLAAALEGADFVQEAGPERIEIKRELYATLATHTRPDVVLASSSSSLLPSAIAEGNPAADRILIGHPFNPPELMPLVEVVPSSATSAIAIERAVDVYRSLDKLPIRLKKEIPGFVGNRLQKAFADQATYLVQEDVITAGDLDELVKASLGLRWATIGPFESRHLGGGPGGIRHVIAHIGSQMTFEIGAPDPTKTDQVIAQVEETYGAGPQAYEQLAARRDRRTRAVSAALTASDAAAEGAGPYGPAGSNS</sequence>
<dbReference type="InterPro" id="IPR036291">
    <property type="entry name" value="NAD(P)-bd_dom_sf"/>
</dbReference>
<dbReference type="RefSeq" id="WP_329511696.1">
    <property type="nucleotide sequence ID" value="NZ_BAAAYZ010000078.1"/>
</dbReference>
<dbReference type="Proteomes" id="UP001333996">
    <property type="component" value="Unassembled WGS sequence"/>
</dbReference>
<dbReference type="InterPro" id="IPR008927">
    <property type="entry name" value="6-PGluconate_DH-like_C_sf"/>
</dbReference>
<dbReference type="Gene3D" id="3.40.50.720">
    <property type="entry name" value="NAD(P)-binding Rossmann-like Domain"/>
    <property type="match status" value="1"/>
</dbReference>
<comment type="similarity">
    <text evidence="2">Belongs to the 3-hydroxyacyl-CoA dehydrogenase family.</text>
</comment>
<organism evidence="7 8">
    <name type="scientific">Streptomyces chiangmaiensis</name>
    <dbReference type="NCBI Taxonomy" id="766497"/>
    <lineage>
        <taxon>Bacteria</taxon>
        <taxon>Bacillati</taxon>
        <taxon>Actinomycetota</taxon>
        <taxon>Actinomycetes</taxon>
        <taxon>Kitasatosporales</taxon>
        <taxon>Streptomycetaceae</taxon>
        <taxon>Streptomyces</taxon>
    </lineage>
</organism>
<dbReference type="SUPFAM" id="SSF51735">
    <property type="entry name" value="NAD(P)-binding Rossmann-fold domains"/>
    <property type="match status" value="1"/>
</dbReference>
<feature type="region of interest" description="Disordered" evidence="4">
    <location>
        <begin position="279"/>
        <end position="303"/>
    </location>
</feature>
<comment type="caution">
    <text evidence="7">The sequence shown here is derived from an EMBL/GenBank/DDBJ whole genome shotgun (WGS) entry which is preliminary data.</text>
</comment>
<evidence type="ECO:0000313" key="8">
    <source>
        <dbReference type="Proteomes" id="UP001333996"/>
    </source>
</evidence>
<evidence type="ECO:0000259" key="5">
    <source>
        <dbReference type="Pfam" id="PF00725"/>
    </source>
</evidence>
<dbReference type="EMBL" id="JAYWVC010000221">
    <property type="protein sequence ID" value="MED7827313.1"/>
    <property type="molecule type" value="Genomic_DNA"/>
</dbReference>
<dbReference type="Gene3D" id="1.10.1040.10">
    <property type="entry name" value="N-(1-d-carboxylethyl)-l-norvaline Dehydrogenase, domain 2"/>
    <property type="match status" value="1"/>
</dbReference>
<dbReference type="PANTHER" id="PTHR48075:SF1">
    <property type="entry name" value="LAMBDA-CRYSTALLIN HOMOLOG"/>
    <property type="match status" value="1"/>
</dbReference>
<feature type="domain" description="3-hydroxyacyl-CoA dehydrogenase C-terminal" evidence="5">
    <location>
        <begin position="166"/>
        <end position="230"/>
    </location>
</feature>
<comment type="pathway">
    <text evidence="1">Lipid metabolism; butanoate metabolism.</text>
</comment>
<reference evidence="7" key="1">
    <citation type="submission" date="2024-01" db="EMBL/GenBank/DDBJ databases">
        <title>First draft genome sequence data of TA4-1, the type strain of Gram-positive actinobacterium Streptomyces chiangmaiensis.</title>
        <authorList>
            <person name="Yasawong M."/>
            <person name="Nantapong N."/>
        </authorList>
    </citation>
    <scope>NUCLEOTIDE SEQUENCE</scope>
    <source>
        <strain evidence="7">TA4-1</strain>
    </source>
</reference>
<evidence type="ECO:0000256" key="2">
    <source>
        <dbReference type="ARBA" id="ARBA00009463"/>
    </source>
</evidence>
<evidence type="ECO:0000313" key="7">
    <source>
        <dbReference type="EMBL" id="MED7827313.1"/>
    </source>
</evidence>